<dbReference type="Proteomes" id="UP000261174">
    <property type="component" value="Unassembled WGS sequence"/>
</dbReference>
<keyword evidence="1" id="KW-0732">Signal</keyword>
<dbReference type="EMBL" id="QTJV01000009">
    <property type="protein sequence ID" value="RFM32471.1"/>
    <property type="molecule type" value="Genomic_DNA"/>
</dbReference>
<dbReference type="AlphaFoldDB" id="A0A3E1NX23"/>
<proteinExistence type="predicted"/>
<dbReference type="OrthoDB" id="1148550at2"/>
<dbReference type="InterPro" id="IPR019613">
    <property type="entry name" value="DUF4198"/>
</dbReference>
<feature type="chain" id="PRO_5017634908" evidence="1">
    <location>
        <begin position="22"/>
        <end position="234"/>
    </location>
</feature>
<comment type="caution">
    <text evidence="2">The sequence shown here is derived from an EMBL/GenBank/DDBJ whole genome shotgun (WGS) entry which is preliminary data.</text>
</comment>
<organism evidence="2 3">
    <name type="scientific">Chitinophaga silvisoli</name>
    <dbReference type="NCBI Taxonomy" id="2291814"/>
    <lineage>
        <taxon>Bacteria</taxon>
        <taxon>Pseudomonadati</taxon>
        <taxon>Bacteroidota</taxon>
        <taxon>Chitinophagia</taxon>
        <taxon>Chitinophagales</taxon>
        <taxon>Chitinophagaceae</taxon>
        <taxon>Chitinophaga</taxon>
    </lineage>
</organism>
<dbReference type="SUPFAM" id="SSF49478">
    <property type="entry name" value="Cna protein B-type domain"/>
    <property type="match status" value="1"/>
</dbReference>
<accession>A0A3E1NX23</accession>
<dbReference type="Pfam" id="PF10670">
    <property type="entry name" value="DUF4198"/>
    <property type="match status" value="1"/>
</dbReference>
<sequence>MKKITLSIALLLCAFLASAHAVWIETALKGTKNKPQEVRVFLGEYAANERDSVSNWFSNMKDVKLFVITPAGAREEINLKADGRSLNGQFTPAAEGTYTLTISHTVETIYGETKIEYYATATVVVGKESASQLAGGTLLSIVPAAEEPKGFGSVPVTVYKNKAPLADAKVEVISADGWVKELKSGTNGVAGFTPLQAGQYLLEASYTEKSAGTHHDKPYKSVVHIVTHSINVKK</sequence>
<protein>
    <submittedName>
        <fullName evidence="2">DUF4198 domain-containing protein</fullName>
    </submittedName>
</protein>
<feature type="signal peptide" evidence="1">
    <location>
        <begin position="1"/>
        <end position="21"/>
    </location>
</feature>
<evidence type="ECO:0000313" key="2">
    <source>
        <dbReference type="EMBL" id="RFM32471.1"/>
    </source>
</evidence>
<evidence type="ECO:0000256" key="1">
    <source>
        <dbReference type="SAM" id="SignalP"/>
    </source>
</evidence>
<keyword evidence="3" id="KW-1185">Reference proteome</keyword>
<evidence type="ECO:0000313" key="3">
    <source>
        <dbReference type="Proteomes" id="UP000261174"/>
    </source>
</evidence>
<name>A0A3E1NX23_9BACT</name>
<gene>
    <name evidence="2" type="ORF">DXN04_22565</name>
</gene>
<reference evidence="2 3" key="1">
    <citation type="submission" date="2018-08" db="EMBL/GenBank/DDBJ databases">
        <title>Chitinophaga sp. K20C18050901, a novel bacterium isolated from forest soil.</title>
        <authorList>
            <person name="Wang C."/>
        </authorList>
    </citation>
    <scope>NUCLEOTIDE SEQUENCE [LARGE SCALE GENOMIC DNA]</scope>
    <source>
        <strain evidence="2 3">K20C18050901</strain>
    </source>
</reference>
<dbReference type="RefSeq" id="WP_116855664.1">
    <property type="nucleotide sequence ID" value="NZ_QTJV01000009.1"/>
</dbReference>